<dbReference type="EMBL" id="AZBU02000005">
    <property type="protein sequence ID" value="TKR77197.1"/>
    <property type="molecule type" value="Genomic_DNA"/>
</dbReference>
<reference evidence="1 2" key="2">
    <citation type="journal article" date="2019" name="G3 (Bethesda)">
        <title>Hybrid Assembly of the Genome of the Entomopathogenic Nematode Steinernema carpocapsae Identifies the X-Chromosome.</title>
        <authorList>
            <person name="Serra L."/>
            <person name="Macchietto M."/>
            <person name="Macias-Munoz A."/>
            <person name="McGill C.J."/>
            <person name="Rodriguez I.M."/>
            <person name="Rodriguez B."/>
            <person name="Murad R."/>
            <person name="Mortazavi A."/>
        </authorList>
    </citation>
    <scope>NUCLEOTIDE SEQUENCE [LARGE SCALE GENOMIC DNA]</scope>
    <source>
        <strain evidence="1 2">ALL</strain>
    </source>
</reference>
<protein>
    <recommendedName>
        <fullName evidence="3">DUF2428 domain-containing protein</fullName>
    </recommendedName>
</protein>
<dbReference type="OrthoDB" id="5858777at2759"/>
<comment type="caution">
    <text evidence="1">The sequence shown here is derived from an EMBL/GenBank/DDBJ whole genome shotgun (WGS) entry which is preliminary data.</text>
</comment>
<dbReference type="SUPFAM" id="SSF48371">
    <property type="entry name" value="ARM repeat"/>
    <property type="match status" value="1"/>
</dbReference>
<evidence type="ECO:0000313" key="1">
    <source>
        <dbReference type="EMBL" id="TKR77197.1"/>
    </source>
</evidence>
<proteinExistence type="predicted"/>
<evidence type="ECO:0000313" key="2">
    <source>
        <dbReference type="Proteomes" id="UP000298663"/>
    </source>
</evidence>
<dbReference type="AlphaFoldDB" id="A0A4U5N402"/>
<dbReference type="InterPro" id="IPR016024">
    <property type="entry name" value="ARM-type_fold"/>
</dbReference>
<sequence>MAASAPETFVFLADVAAKKIPDTEEVRHRLLLIVRTDTNPDGARLLASQLFFRLGREFGSIDPHNEFLVAGFAEECDAKRRSWLLSKAHKITWNPVVIQSFLRGFTKSKQTPKIEEIECLWTELHRIWHRPRLSESVRWCLQKVYELFDQVGVSYDETFQFYLLDVQRLVKQRYTALALLIPKITIEKLKNDLDILFYDLKSCQNHQHLSSITSECVVAIGKRLPKDPKLFEFLLDVFQSESRQIRFSALRFWIAQLAAEKVFKSLFSNLLERLRKPENIEADTDTANLTDIDFYWGLDDHEVDPDSWDKDDRRIFAFLVVLQSSMRCFGYKICQEKEAPLIAACLKHRRNLIRIEALNLTKDLEMDLEEFYLENAATDDSQLRDAMKKRMTKWKPSEKAFERMLRWLKADSNQQRIAFVLDTVERIGIRVDTGCLEALTIHTDSDVRWKAISLLKCQGATEFFEKSFLENTKNADLAAGFAGVLVDIGESYFVKEHLDSLNKVLQISLRSKLSTNFAEFLAICEPLIEENLVLSGSSKLGECTSMAELNSRMAIHETVLISDQCTENISSYAGVLIGCSKCLVDRVWNEPLEAKKQVLRLIWTILLRSRHKGVVDDCATQFERLRSTISDEESREILNDTMTLFGDEKCSSRNLAFWRILLCFPNQTKKIIEELIGNMTSEREIVVLRSLKIFKAFIGSSKHTAACRVFYAEVLNFILEEYAKSSWAVRSSMNHLFEVLVHTMFSRIPSNVPLCNFIADYKDMWNVLVLTLKDIKSAMDSNVVLVLSILERVLVVDNRLHRTVDLRTIEVIKKKLLDLYATSKQIRISELLIDCLLNFTVLGRWYEIEDTFRRSLNAKSRSASDHFCVVHALRRISEELRHPIRMPVDHYFEEREMLGAYHSLNNLKANFEVFFEMATSPKELSRLCAAYSLPYQWAKIEASDAKRLYAATVCLLSDEIEAIRMRACKALVGTDSSSPILGASEIAKKCAEQIVSRGYCSREELIDFWKTFLSASEREIKSYNRYFEGFVVEEFLGC</sequence>
<organism evidence="1 2">
    <name type="scientific">Steinernema carpocapsae</name>
    <name type="common">Entomopathogenic nematode</name>
    <dbReference type="NCBI Taxonomy" id="34508"/>
    <lineage>
        <taxon>Eukaryota</taxon>
        <taxon>Metazoa</taxon>
        <taxon>Ecdysozoa</taxon>
        <taxon>Nematoda</taxon>
        <taxon>Chromadorea</taxon>
        <taxon>Rhabditida</taxon>
        <taxon>Tylenchina</taxon>
        <taxon>Panagrolaimomorpha</taxon>
        <taxon>Strongyloidoidea</taxon>
        <taxon>Steinernematidae</taxon>
        <taxon>Steinernema</taxon>
    </lineage>
</organism>
<dbReference type="Proteomes" id="UP000298663">
    <property type="component" value="Unassembled WGS sequence"/>
</dbReference>
<dbReference type="STRING" id="34508.A0A4U5N402"/>
<reference evidence="1 2" key="1">
    <citation type="journal article" date="2015" name="Genome Biol.">
        <title>Comparative genomics of Steinernema reveals deeply conserved gene regulatory networks.</title>
        <authorList>
            <person name="Dillman A.R."/>
            <person name="Macchietto M."/>
            <person name="Porter C.F."/>
            <person name="Rogers A."/>
            <person name="Williams B."/>
            <person name="Antoshechkin I."/>
            <person name="Lee M.M."/>
            <person name="Goodwin Z."/>
            <person name="Lu X."/>
            <person name="Lewis E.E."/>
            <person name="Goodrich-Blair H."/>
            <person name="Stock S.P."/>
            <person name="Adams B.J."/>
            <person name="Sternberg P.W."/>
            <person name="Mortazavi A."/>
        </authorList>
    </citation>
    <scope>NUCLEOTIDE SEQUENCE [LARGE SCALE GENOMIC DNA]</scope>
    <source>
        <strain evidence="1 2">ALL</strain>
    </source>
</reference>
<keyword evidence="2" id="KW-1185">Reference proteome</keyword>
<name>A0A4U5N402_STECR</name>
<accession>A0A4U5N402</accession>
<gene>
    <name evidence="1" type="ORF">L596_018212</name>
</gene>
<evidence type="ECO:0008006" key="3">
    <source>
        <dbReference type="Google" id="ProtNLM"/>
    </source>
</evidence>